<sequence>MAKRSDFAQKLLDDLRLRKERMAAAQTSGRSSTMTGETYSYYRQTQKGFTEIKKHDIFGSKAGHTPKRPKGENRPLAIGDSSKQIVSYGRGRGSEQMGDLSLALAFALENGGKLGKMNSSGSNSMLGFLHQIGRRSGNSGKMEKGRSVDMHRSSTSQFPTLSPLQVKEISKGAQKLNQILRACSNGINFDSYSIEIGKELLKGAMDLEESLRMLVNLQEASEHMVTPQRKNRIKLLEGDEDEDDDIVKVDEQKQLDRPIFSFDKPSRGTHQVSRTGLKQRLTLTYSSEASNLNHESQALVTSNSQSGSARCVNDFKALGVLSEHKKTSSSARSKPGKGIPNVIAKLMGLEEIPGAMDSKHGTQTDLSSRQKMDGRDSKKTALESTKNDEPKPKHAENMALQTARQRVKQSTKTLVTQNTAFGQQAEKNPGTRNANLEMVVHNGKPPWKDSENAEGKNAGTATKKATAKISKQQQSNIQLTEITGSQNGILENARRRDDTILREHKVTERHETKEPFLKHVQLQVAPPTHIILEAAKGMQHKTGQNGSTPQAEQRYANRLFPSNQQNMVNNLGLQQLNMIQKSEHQQEKHQAAEKEQNVRQKSQGGVQKGIEVVSKSSSKSMHETVNLQKKHPHLNQSTHGKKSSTDATDVMPHKGFPNTKHHENMVRYGSPTNLKVNIKDSMHKNLDQSASRTDVEPQSKKAKANILPIMKEKAVHVTPAQKKIDNTKVHKRETPRKIDEVMTRRNGTNLVRSLKHPISILQEMKQRRQDKIGGSKRAEQGSAVRHKEAEVHIINSKKSEANTQPFAVAQKLHKDDELASSLYGSVGNECQSLKEPHTLAPNDTCQDIISKGSIDQQGQAPLSIKDQELGFLKIVSNPLIGNRERSVDLSHTVQLEPQKISKSRTQQQPLTENENHLKQILIKSQLFLNTAEALFKLNVPVGILHASGHNCHDEDSRLVLDCGYELMRRKGKRQELSVHPFVKISISSTKIASLDDLVKQLHIDFEKLKSCGRNGSDECEAADYLPKMLELDVHTMDPDLNCLWDLGWNEKMFAFIEKDDVIRDVERHVFNGLIGEITRDFLHLSIPN</sequence>
<reference evidence="2 3" key="1">
    <citation type="journal article" date="2023" name="BMC Biotechnol.">
        <title>Vitis rotundifolia cv Carlos genome sequencing.</title>
        <authorList>
            <person name="Huff M."/>
            <person name="Hulse-Kemp A."/>
            <person name="Scheffler B."/>
            <person name="Youngblood R."/>
            <person name="Simpson S."/>
            <person name="Babiker E."/>
            <person name="Staton M."/>
        </authorList>
    </citation>
    <scope>NUCLEOTIDE SEQUENCE [LARGE SCALE GENOMIC DNA]</scope>
    <source>
        <tissue evidence="2">Leaf</tissue>
    </source>
</reference>
<dbReference type="PANTHER" id="PTHR34282">
    <property type="entry name" value="OS01G0228800 PROTEIN-RELATED"/>
    <property type="match status" value="1"/>
</dbReference>
<feature type="region of interest" description="Disordered" evidence="1">
    <location>
        <begin position="353"/>
        <end position="394"/>
    </location>
</feature>
<feature type="region of interest" description="Disordered" evidence="1">
    <location>
        <begin position="581"/>
        <end position="622"/>
    </location>
</feature>
<dbReference type="PANTHER" id="PTHR34282:SF1">
    <property type="entry name" value="DUF3741 DOMAIN-CONTAINING PROTEIN"/>
    <property type="match status" value="1"/>
</dbReference>
<feature type="region of interest" description="Disordered" evidence="1">
    <location>
        <begin position="630"/>
        <end position="649"/>
    </location>
</feature>
<dbReference type="EMBL" id="JARBHA010000018">
    <property type="protein sequence ID" value="KAJ9674707.1"/>
    <property type="molecule type" value="Genomic_DNA"/>
</dbReference>
<protein>
    <recommendedName>
        <fullName evidence="4">DUF3741 domain-containing protein</fullName>
    </recommendedName>
</protein>
<dbReference type="Proteomes" id="UP001168098">
    <property type="component" value="Unassembled WGS sequence"/>
</dbReference>
<evidence type="ECO:0000313" key="2">
    <source>
        <dbReference type="EMBL" id="KAJ9674707.1"/>
    </source>
</evidence>
<accession>A0AA39DA25</accession>
<evidence type="ECO:0008006" key="4">
    <source>
        <dbReference type="Google" id="ProtNLM"/>
    </source>
</evidence>
<evidence type="ECO:0000256" key="1">
    <source>
        <dbReference type="SAM" id="MobiDB-lite"/>
    </source>
</evidence>
<gene>
    <name evidence="2" type="ORF">PVL29_023938</name>
</gene>
<organism evidence="2 3">
    <name type="scientific">Vitis rotundifolia</name>
    <name type="common">Muscadine grape</name>
    <dbReference type="NCBI Taxonomy" id="103349"/>
    <lineage>
        <taxon>Eukaryota</taxon>
        <taxon>Viridiplantae</taxon>
        <taxon>Streptophyta</taxon>
        <taxon>Embryophyta</taxon>
        <taxon>Tracheophyta</taxon>
        <taxon>Spermatophyta</taxon>
        <taxon>Magnoliopsida</taxon>
        <taxon>eudicotyledons</taxon>
        <taxon>Gunneridae</taxon>
        <taxon>Pentapetalae</taxon>
        <taxon>rosids</taxon>
        <taxon>Vitales</taxon>
        <taxon>Vitaceae</taxon>
        <taxon>Viteae</taxon>
        <taxon>Vitis</taxon>
    </lineage>
</organism>
<comment type="caution">
    <text evidence="2">The sequence shown here is derived from an EMBL/GenBank/DDBJ whole genome shotgun (WGS) entry which is preliminary data.</text>
</comment>
<evidence type="ECO:0000313" key="3">
    <source>
        <dbReference type="Proteomes" id="UP001168098"/>
    </source>
</evidence>
<feature type="compositionally biased region" description="Basic and acidic residues" evidence="1">
    <location>
        <begin position="357"/>
        <end position="394"/>
    </location>
</feature>
<dbReference type="AlphaFoldDB" id="A0AA39DA25"/>
<keyword evidence="3" id="KW-1185">Reference proteome</keyword>
<feature type="region of interest" description="Disordered" evidence="1">
    <location>
        <begin position="767"/>
        <end position="787"/>
    </location>
</feature>
<feature type="compositionally biased region" description="Basic and acidic residues" evidence="1">
    <location>
        <begin position="581"/>
        <end position="598"/>
    </location>
</feature>
<proteinExistence type="predicted"/>
<feature type="region of interest" description="Disordered" evidence="1">
    <location>
        <begin position="57"/>
        <end position="77"/>
    </location>
</feature>
<name>A0AA39DA25_VITRO</name>
<feature type="region of interest" description="Disordered" evidence="1">
    <location>
        <begin position="444"/>
        <end position="463"/>
    </location>
</feature>